<dbReference type="AlphaFoldDB" id="L9L7P1"/>
<sequence>MVNIGLIDKLCGCFLSVQGPVDENPKMAAFLQHATGLLHGMCTLCFAVTGRSCSIFDSNRQDPTGLTAALQATDLAGVLHMLYCVLFHGTISDPSTASPKESYAQDTVQVAIQSLRFFNSFAALDLPAFQSIVGAEGLSLAFRHMASSLLGHCSHVSCESLLHEVIVCVGYFTVNHPDNQAGQRLGQLQSLTRCSLQQMFRHAWNEPGATPDTQHGAEQIENVPALEMLTQQGRGRGKRFASPDLCGRFLLEKSPSGGGA</sequence>
<evidence type="ECO:0000313" key="1">
    <source>
        <dbReference type="EMBL" id="ELW70669.1"/>
    </source>
</evidence>
<keyword evidence="2" id="KW-1185">Reference proteome</keyword>
<dbReference type="InParanoid" id="L9L7P1"/>
<reference evidence="2" key="2">
    <citation type="journal article" date="2013" name="Nat. Commun.">
        <title>Genome of the Chinese tree shrew.</title>
        <authorList>
            <person name="Fan Y."/>
            <person name="Huang Z.Y."/>
            <person name="Cao C.C."/>
            <person name="Chen C.S."/>
            <person name="Chen Y.X."/>
            <person name="Fan D.D."/>
            <person name="He J."/>
            <person name="Hou H.L."/>
            <person name="Hu L."/>
            <person name="Hu X.T."/>
            <person name="Jiang X.T."/>
            <person name="Lai R."/>
            <person name="Lang Y.S."/>
            <person name="Liang B."/>
            <person name="Liao S.G."/>
            <person name="Mu D."/>
            <person name="Ma Y.Y."/>
            <person name="Niu Y.Y."/>
            <person name="Sun X.Q."/>
            <person name="Xia J.Q."/>
            <person name="Xiao J."/>
            <person name="Xiong Z.Q."/>
            <person name="Xu L."/>
            <person name="Yang L."/>
            <person name="Zhang Y."/>
            <person name="Zhao W."/>
            <person name="Zhao X.D."/>
            <person name="Zheng Y.T."/>
            <person name="Zhou J.M."/>
            <person name="Zhu Y.B."/>
            <person name="Zhang G.J."/>
            <person name="Wang J."/>
            <person name="Yao Y.G."/>
        </authorList>
    </citation>
    <scope>NUCLEOTIDE SEQUENCE [LARGE SCALE GENOMIC DNA]</scope>
</reference>
<proteinExistence type="predicted"/>
<dbReference type="PANTHER" id="PTHR31434">
    <property type="entry name" value="S PHASE CYCLIN A-ASSOCIATED PROTEIN IN THE ENDOPLASMIC RETICULUM"/>
    <property type="match status" value="1"/>
</dbReference>
<dbReference type="Proteomes" id="UP000011518">
    <property type="component" value="Unassembled WGS sequence"/>
</dbReference>
<accession>L9L7P1</accession>
<evidence type="ECO:0000313" key="2">
    <source>
        <dbReference type="Proteomes" id="UP000011518"/>
    </source>
</evidence>
<reference evidence="2" key="1">
    <citation type="submission" date="2012-07" db="EMBL/GenBank/DDBJ databases">
        <title>Genome of the Chinese tree shrew, a rising model animal genetically related to primates.</title>
        <authorList>
            <person name="Zhang G."/>
            <person name="Fan Y."/>
            <person name="Yao Y."/>
            <person name="Huang Z."/>
        </authorList>
    </citation>
    <scope>NUCLEOTIDE SEQUENCE [LARGE SCALE GENOMIC DNA]</scope>
</reference>
<dbReference type="STRING" id="246437.L9L7P1"/>
<dbReference type="eggNOG" id="KOG4722">
    <property type="taxonomic scope" value="Eukaryota"/>
</dbReference>
<protein>
    <submittedName>
        <fullName evidence="1">S phase cyclin A-associated protein in the endoplasmic reticulum</fullName>
    </submittedName>
</protein>
<name>L9L7P1_TUPCH</name>
<dbReference type="EMBL" id="KB320486">
    <property type="protein sequence ID" value="ELW70669.1"/>
    <property type="molecule type" value="Genomic_DNA"/>
</dbReference>
<organism evidence="1 2">
    <name type="scientific">Tupaia chinensis</name>
    <name type="common">Chinese tree shrew</name>
    <name type="synonym">Tupaia belangeri chinensis</name>
    <dbReference type="NCBI Taxonomy" id="246437"/>
    <lineage>
        <taxon>Eukaryota</taxon>
        <taxon>Metazoa</taxon>
        <taxon>Chordata</taxon>
        <taxon>Craniata</taxon>
        <taxon>Vertebrata</taxon>
        <taxon>Euteleostomi</taxon>
        <taxon>Mammalia</taxon>
        <taxon>Eutheria</taxon>
        <taxon>Euarchontoglires</taxon>
        <taxon>Scandentia</taxon>
        <taxon>Tupaiidae</taxon>
        <taxon>Tupaia</taxon>
    </lineage>
</organism>
<gene>
    <name evidence="1" type="ORF">TREES_T100016693</name>
</gene>
<dbReference type="PANTHER" id="PTHR31434:SF2">
    <property type="entry name" value="S PHASE CYCLIN A-ASSOCIATED PROTEIN IN THE ENDOPLASMIC RETICULUM"/>
    <property type="match status" value="1"/>
</dbReference>